<keyword evidence="6" id="KW-0285">Flavoprotein</keyword>
<dbReference type="Gene3D" id="3.30.565.10">
    <property type="entry name" value="Histidine kinase-like ATPase, C-terminal domain"/>
    <property type="match status" value="1"/>
</dbReference>
<evidence type="ECO:0000256" key="2">
    <source>
        <dbReference type="ARBA" id="ARBA00012438"/>
    </source>
</evidence>
<evidence type="ECO:0000256" key="4">
    <source>
        <dbReference type="ARBA" id="ARBA00022553"/>
    </source>
</evidence>
<dbReference type="InterPro" id="IPR035965">
    <property type="entry name" value="PAS-like_dom_sf"/>
</dbReference>
<evidence type="ECO:0000256" key="3">
    <source>
        <dbReference type="ARBA" id="ARBA00022543"/>
    </source>
</evidence>
<keyword evidence="11" id="KW-0418">Kinase</keyword>
<evidence type="ECO:0000256" key="11">
    <source>
        <dbReference type="ARBA" id="ARBA00022777"/>
    </source>
</evidence>
<feature type="domain" description="PAC" evidence="17">
    <location>
        <begin position="225"/>
        <end position="277"/>
    </location>
</feature>
<keyword evidence="5" id="KW-0716">Sensory transduction</keyword>
<keyword evidence="13" id="KW-0157">Chromophore</keyword>
<keyword evidence="15" id="KW-0675">Receptor</keyword>
<dbReference type="PANTHER" id="PTHR41523:SF8">
    <property type="entry name" value="ETHYLENE RESPONSE SENSOR PROTEIN"/>
    <property type="match status" value="1"/>
</dbReference>
<feature type="domain" description="PAS" evidence="16">
    <location>
        <begin position="152"/>
        <end position="222"/>
    </location>
</feature>
<evidence type="ECO:0000256" key="1">
    <source>
        <dbReference type="ARBA" id="ARBA00000085"/>
    </source>
</evidence>
<gene>
    <name evidence="18" type="ORF">SAMN02745775_11133</name>
</gene>
<keyword evidence="7" id="KW-0288">FMN</keyword>
<keyword evidence="3" id="KW-0600">Photoreceptor protein</keyword>
<dbReference type="Pfam" id="PF07536">
    <property type="entry name" value="HWE_HK"/>
    <property type="match status" value="1"/>
</dbReference>
<dbReference type="EC" id="2.7.13.3" evidence="2"/>
<dbReference type="SUPFAM" id="SSF55785">
    <property type="entry name" value="PYP-like sensor domain (PAS domain)"/>
    <property type="match status" value="2"/>
</dbReference>
<dbReference type="Gene3D" id="3.30.450.20">
    <property type="entry name" value="PAS domain"/>
    <property type="match status" value="2"/>
</dbReference>
<dbReference type="SMART" id="SM00091">
    <property type="entry name" value="PAS"/>
    <property type="match status" value="2"/>
</dbReference>
<dbReference type="NCBIfam" id="TIGR00229">
    <property type="entry name" value="sensory_box"/>
    <property type="match status" value="1"/>
</dbReference>
<evidence type="ECO:0000259" key="17">
    <source>
        <dbReference type="PROSITE" id="PS50113"/>
    </source>
</evidence>
<dbReference type="STRING" id="1123062.SAMN02745775_11133"/>
<protein>
    <recommendedName>
        <fullName evidence="2">histidine kinase</fullName>
        <ecNumber evidence="2">2.7.13.3</ecNumber>
    </recommendedName>
</protein>
<evidence type="ECO:0000313" key="19">
    <source>
        <dbReference type="Proteomes" id="UP000199473"/>
    </source>
</evidence>
<evidence type="ECO:0000256" key="10">
    <source>
        <dbReference type="ARBA" id="ARBA00022741"/>
    </source>
</evidence>
<dbReference type="Proteomes" id="UP000199473">
    <property type="component" value="Unassembled WGS sequence"/>
</dbReference>
<dbReference type="GO" id="GO:0005524">
    <property type="term" value="F:ATP binding"/>
    <property type="evidence" value="ECO:0007669"/>
    <property type="project" value="UniProtKB-KW"/>
</dbReference>
<dbReference type="InterPro" id="IPR036890">
    <property type="entry name" value="HATPase_C_sf"/>
</dbReference>
<dbReference type="PROSITE" id="PS50113">
    <property type="entry name" value="PAC"/>
    <property type="match status" value="1"/>
</dbReference>
<proteinExistence type="predicted"/>
<dbReference type="SMART" id="SM00086">
    <property type="entry name" value="PAC"/>
    <property type="match status" value="1"/>
</dbReference>
<dbReference type="Pfam" id="PF08447">
    <property type="entry name" value="PAS_3"/>
    <property type="match status" value="1"/>
</dbReference>
<evidence type="ECO:0000256" key="15">
    <source>
        <dbReference type="ARBA" id="ARBA00023170"/>
    </source>
</evidence>
<dbReference type="GO" id="GO:0009881">
    <property type="term" value="F:photoreceptor activity"/>
    <property type="evidence" value="ECO:0007669"/>
    <property type="project" value="UniProtKB-KW"/>
</dbReference>
<keyword evidence="12" id="KW-0067">ATP-binding</keyword>
<reference evidence="18 19" key="1">
    <citation type="submission" date="2016-10" db="EMBL/GenBank/DDBJ databases">
        <authorList>
            <person name="de Groot N.N."/>
        </authorList>
    </citation>
    <scope>NUCLEOTIDE SEQUENCE [LARGE SCALE GENOMIC DNA]</scope>
    <source>
        <strain evidence="18 19">DSM 19981</strain>
    </source>
</reference>
<keyword evidence="10" id="KW-0547">Nucleotide-binding</keyword>
<evidence type="ECO:0000256" key="6">
    <source>
        <dbReference type="ARBA" id="ARBA00022630"/>
    </source>
</evidence>
<dbReference type="GO" id="GO:0004673">
    <property type="term" value="F:protein histidine kinase activity"/>
    <property type="evidence" value="ECO:0007669"/>
    <property type="project" value="UniProtKB-EC"/>
</dbReference>
<dbReference type="Pfam" id="PF08448">
    <property type="entry name" value="PAS_4"/>
    <property type="match status" value="1"/>
</dbReference>
<keyword evidence="8" id="KW-0808">Transferase</keyword>
<evidence type="ECO:0000256" key="14">
    <source>
        <dbReference type="ARBA" id="ARBA00023026"/>
    </source>
</evidence>
<evidence type="ECO:0000256" key="9">
    <source>
        <dbReference type="ARBA" id="ARBA00022737"/>
    </source>
</evidence>
<dbReference type="FunFam" id="3.30.450.20:FF:000099">
    <property type="entry name" value="Sensory box sensor histidine kinase"/>
    <property type="match status" value="1"/>
</dbReference>
<evidence type="ECO:0000259" key="16">
    <source>
        <dbReference type="PROSITE" id="PS50112"/>
    </source>
</evidence>
<organism evidence="18 19">
    <name type="scientific">Falsiroseomonas stagni DSM 19981</name>
    <dbReference type="NCBI Taxonomy" id="1123062"/>
    <lineage>
        <taxon>Bacteria</taxon>
        <taxon>Pseudomonadati</taxon>
        <taxon>Pseudomonadota</taxon>
        <taxon>Alphaproteobacteria</taxon>
        <taxon>Acetobacterales</taxon>
        <taxon>Roseomonadaceae</taxon>
        <taxon>Falsiroseomonas</taxon>
    </lineage>
</organism>
<dbReference type="AlphaFoldDB" id="A0A1I4DM69"/>
<dbReference type="InterPro" id="IPR000700">
    <property type="entry name" value="PAS-assoc_C"/>
</dbReference>
<evidence type="ECO:0000256" key="13">
    <source>
        <dbReference type="ARBA" id="ARBA00022991"/>
    </source>
</evidence>
<dbReference type="InterPro" id="IPR013655">
    <property type="entry name" value="PAS_fold_3"/>
</dbReference>
<dbReference type="InterPro" id="IPR000014">
    <property type="entry name" value="PAS"/>
</dbReference>
<dbReference type="InterPro" id="IPR011102">
    <property type="entry name" value="Sig_transdc_His_kinase_HWE"/>
</dbReference>
<dbReference type="CDD" id="cd00130">
    <property type="entry name" value="PAS"/>
    <property type="match status" value="2"/>
</dbReference>
<accession>A0A1I4DM69</accession>
<evidence type="ECO:0000256" key="5">
    <source>
        <dbReference type="ARBA" id="ARBA00022606"/>
    </source>
</evidence>
<dbReference type="SMART" id="SM00911">
    <property type="entry name" value="HWE_HK"/>
    <property type="match status" value="1"/>
</dbReference>
<evidence type="ECO:0000256" key="7">
    <source>
        <dbReference type="ARBA" id="ARBA00022643"/>
    </source>
</evidence>
<dbReference type="InterPro" id="IPR013656">
    <property type="entry name" value="PAS_4"/>
</dbReference>
<sequence>MGVDGRGGTPPGSGVLDPVAGAGALDTTLRLMRHSRQPMFVAWGPALTFFYNDAYAVILGRRHPEAYGRPFRDVWPEIWDAILPLIRQALAGQATWSENLHLVMERHGYREDTWWTFSYSPAHDEAGAVAGMFCSCMETTGQVLAERRLRENEGRFRALLDAAPAMMWVTDSSGYCTHLSRSWYDFTGQTPATGLGTGWLDAVHAEDRGPARAHFMQGIRDHASFRLDYRLKRADGAWRWAIDAAEPRLAASGDYLGHVGSVLDITERREAEERQALLAREVDHRAKNVLAVVQAVLRLTRAPDLPSFARAVEGRVAALARAQTLLAKDRWAGADLRSMVEGEIAPFLVEHGERESRATLRGPAVVLPAAAAQPLTMLVHELATNAMKHGALSVETGRLLVAWRVEGQALHLDWLESGGPAITAPPPRSGFGTRVLDGTARGQLGGSIAMDWRPEGLACHLAIPLDRIPAGPDDTIPGLAG</sequence>
<dbReference type="EMBL" id="FOSQ01000011">
    <property type="protein sequence ID" value="SFK93126.1"/>
    <property type="molecule type" value="Genomic_DNA"/>
</dbReference>
<keyword evidence="14" id="KW-0843">Virulence</keyword>
<dbReference type="PROSITE" id="PS50112">
    <property type="entry name" value="PAS"/>
    <property type="match status" value="1"/>
</dbReference>
<dbReference type="PANTHER" id="PTHR41523">
    <property type="entry name" value="TWO-COMPONENT SYSTEM SENSOR PROTEIN"/>
    <property type="match status" value="1"/>
</dbReference>
<comment type="catalytic activity">
    <reaction evidence="1">
        <text>ATP + protein L-histidine = ADP + protein N-phospho-L-histidine.</text>
        <dbReference type="EC" id="2.7.13.3"/>
    </reaction>
</comment>
<evidence type="ECO:0000313" key="18">
    <source>
        <dbReference type="EMBL" id="SFK93126.1"/>
    </source>
</evidence>
<name>A0A1I4DM69_9PROT</name>
<keyword evidence="9" id="KW-0677">Repeat</keyword>
<keyword evidence="19" id="KW-1185">Reference proteome</keyword>
<dbReference type="InterPro" id="IPR001610">
    <property type="entry name" value="PAC"/>
</dbReference>
<keyword evidence="4" id="KW-0597">Phosphoprotein</keyword>
<evidence type="ECO:0000256" key="12">
    <source>
        <dbReference type="ARBA" id="ARBA00022840"/>
    </source>
</evidence>
<dbReference type="SUPFAM" id="SSF55874">
    <property type="entry name" value="ATPase domain of HSP90 chaperone/DNA topoisomerase II/histidine kinase"/>
    <property type="match status" value="1"/>
</dbReference>
<dbReference type="RefSeq" id="WP_175534093.1">
    <property type="nucleotide sequence ID" value="NZ_FOSQ01000011.1"/>
</dbReference>
<evidence type="ECO:0000256" key="8">
    <source>
        <dbReference type="ARBA" id="ARBA00022679"/>
    </source>
</evidence>